<evidence type="ECO:0000313" key="2">
    <source>
        <dbReference type="EMBL" id="KAJ1103314.1"/>
    </source>
</evidence>
<gene>
    <name evidence="2" type="ORF">NDU88_000741</name>
</gene>
<feature type="region of interest" description="Disordered" evidence="1">
    <location>
        <begin position="54"/>
        <end position="116"/>
    </location>
</feature>
<reference evidence="2" key="1">
    <citation type="journal article" date="2022" name="bioRxiv">
        <title>Sequencing and chromosome-scale assembly of the giantPleurodeles waltlgenome.</title>
        <authorList>
            <person name="Brown T."/>
            <person name="Elewa A."/>
            <person name="Iarovenko S."/>
            <person name="Subramanian E."/>
            <person name="Araus A.J."/>
            <person name="Petzold A."/>
            <person name="Susuki M."/>
            <person name="Suzuki K.-i.T."/>
            <person name="Hayashi T."/>
            <person name="Toyoda A."/>
            <person name="Oliveira C."/>
            <person name="Osipova E."/>
            <person name="Leigh N.D."/>
            <person name="Simon A."/>
            <person name="Yun M.H."/>
        </authorList>
    </citation>
    <scope>NUCLEOTIDE SEQUENCE</scope>
    <source>
        <strain evidence="2">20211129_DDA</strain>
        <tissue evidence="2">Liver</tissue>
    </source>
</reference>
<feature type="compositionally biased region" description="Low complexity" evidence="1">
    <location>
        <begin position="71"/>
        <end position="84"/>
    </location>
</feature>
<evidence type="ECO:0000313" key="3">
    <source>
        <dbReference type="Proteomes" id="UP001066276"/>
    </source>
</evidence>
<sequence length="116" mass="12534">MSSLSRTYIVQFVKEEGHSCCKALEIRLRGRGRATKEDGCLSPELRAVAVPRRRRGPCGGRKIASIHAGTPLQPLSSQPEPQQPIADTLPAGSASRRNMAYREGGVASLRPGDRPT</sequence>
<organism evidence="2 3">
    <name type="scientific">Pleurodeles waltl</name>
    <name type="common">Iberian ribbed newt</name>
    <dbReference type="NCBI Taxonomy" id="8319"/>
    <lineage>
        <taxon>Eukaryota</taxon>
        <taxon>Metazoa</taxon>
        <taxon>Chordata</taxon>
        <taxon>Craniata</taxon>
        <taxon>Vertebrata</taxon>
        <taxon>Euteleostomi</taxon>
        <taxon>Amphibia</taxon>
        <taxon>Batrachia</taxon>
        <taxon>Caudata</taxon>
        <taxon>Salamandroidea</taxon>
        <taxon>Salamandridae</taxon>
        <taxon>Pleurodelinae</taxon>
        <taxon>Pleurodeles</taxon>
    </lineage>
</organism>
<dbReference type="AlphaFoldDB" id="A0AAV7MJR2"/>
<keyword evidence="3" id="KW-1185">Reference proteome</keyword>
<name>A0AAV7MJR2_PLEWA</name>
<dbReference type="Proteomes" id="UP001066276">
    <property type="component" value="Chromosome 9"/>
</dbReference>
<accession>A0AAV7MJR2</accession>
<dbReference type="EMBL" id="JANPWB010000013">
    <property type="protein sequence ID" value="KAJ1103314.1"/>
    <property type="molecule type" value="Genomic_DNA"/>
</dbReference>
<evidence type="ECO:0000256" key="1">
    <source>
        <dbReference type="SAM" id="MobiDB-lite"/>
    </source>
</evidence>
<proteinExistence type="predicted"/>
<protein>
    <submittedName>
        <fullName evidence="2">Uncharacterized protein</fullName>
    </submittedName>
</protein>
<comment type="caution">
    <text evidence="2">The sequence shown here is derived from an EMBL/GenBank/DDBJ whole genome shotgun (WGS) entry which is preliminary data.</text>
</comment>